<accession>A0A2D0KRL3</accession>
<sequence length="66" mass="7583">MKQLITLSLSTILVLTSWSTHAIPSGLSNTPAQCQDRAYTICKKHIDHPKKYQFCLEEIYDTCIRQ</sequence>
<feature type="chain" id="PRO_5013039421" evidence="1">
    <location>
        <begin position="23"/>
        <end position="66"/>
    </location>
</feature>
<gene>
    <name evidence="2" type="ORF">Xsto_01468</name>
</gene>
<proteinExistence type="predicted"/>
<keyword evidence="3" id="KW-1185">Reference proteome</keyword>
<evidence type="ECO:0000313" key="3">
    <source>
        <dbReference type="Proteomes" id="UP000222366"/>
    </source>
</evidence>
<evidence type="ECO:0000256" key="1">
    <source>
        <dbReference type="SAM" id="SignalP"/>
    </source>
</evidence>
<dbReference type="AlphaFoldDB" id="A0A2D0KRL3"/>
<dbReference type="EMBL" id="NJAJ01000011">
    <property type="protein sequence ID" value="PHM65965.1"/>
    <property type="molecule type" value="Genomic_DNA"/>
</dbReference>
<keyword evidence="1" id="KW-0732">Signal</keyword>
<evidence type="ECO:0000313" key="2">
    <source>
        <dbReference type="EMBL" id="PHM65965.1"/>
    </source>
</evidence>
<protein>
    <submittedName>
        <fullName evidence="2">Uncharacterized protein</fullName>
    </submittedName>
</protein>
<comment type="caution">
    <text evidence="2">The sequence shown here is derived from an EMBL/GenBank/DDBJ whole genome shotgun (WGS) entry which is preliminary data.</text>
</comment>
<name>A0A2D0KRL3_9GAMM</name>
<dbReference type="Proteomes" id="UP000222366">
    <property type="component" value="Unassembled WGS sequence"/>
</dbReference>
<reference evidence="2 3" key="1">
    <citation type="journal article" date="2017" name="Nat. Microbiol.">
        <title>Natural product diversity associated with the nematode symbionts Photorhabdus and Xenorhabdus.</title>
        <authorList>
            <person name="Tobias N.J."/>
            <person name="Wolff H."/>
            <person name="Djahanschiri B."/>
            <person name="Grundmann F."/>
            <person name="Kronenwerth M."/>
            <person name="Shi Y.M."/>
            <person name="Simonyi S."/>
            <person name="Grun P."/>
            <person name="Shapiro-Ilan D."/>
            <person name="Pidot S.J."/>
            <person name="Stinear T.P."/>
            <person name="Ebersberger I."/>
            <person name="Bode H.B."/>
        </authorList>
    </citation>
    <scope>NUCLEOTIDE SEQUENCE [LARGE SCALE GENOMIC DNA]</scope>
    <source>
        <strain evidence="2 3">DSM 17904</strain>
    </source>
</reference>
<feature type="signal peptide" evidence="1">
    <location>
        <begin position="1"/>
        <end position="22"/>
    </location>
</feature>
<organism evidence="2 3">
    <name type="scientific">Xenorhabdus stockiae</name>
    <dbReference type="NCBI Taxonomy" id="351614"/>
    <lineage>
        <taxon>Bacteria</taxon>
        <taxon>Pseudomonadati</taxon>
        <taxon>Pseudomonadota</taxon>
        <taxon>Gammaproteobacteria</taxon>
        <taxon>Enterobacterales</taxon>
        <taxon>Morganellaceae</taxon>
        <taxon>Xenorhabdus</taxon>
    </lineage>
</organism>